<dbReference type="AlphaFoldDB" id="A0A9P0FG70"/>
<dbReference type="EMBL" id="OV121135">
    <property type="protein sequence ID" value="CAH0555000.1"/>
    <property type="molecule type" value="Genomic_DNA"/>
</dbReference>
<feature type="transmembrane region" description="Helical" evidence="5">
    <location>
        <begin position="69"/>
        <end position="97"/>
    </location>
</feature>
<protein>
    <recommendedName>
        <fullName evidence="6">Dendritic cell-specific transmembrane protein-like domain-containing protein</fullName>
    </recommendedName>
</protein>
<feature type="domain" description="Dendritic cell-specific transmembrane protein-like" evidence="6">
    <location>
        <begin position="411"/>
        <end position="515"/>
    </location>
</feature>
<evidence type="ECO:0000256" key="5">
    <source>
        <dbReference type="SAM" id="Phobius"/>
    </source>
</evidence>
<dbReference type="Pfam" id="PF07782">
    <property type="entry name" value="DC_STAMP"/>
    <property type="match status" value="1"/>
</dbReference>
<keyword evidence="8" id="KW-1185">Reference proteome</keyword>
<evidence type="ECO:0000313" key="8">
    <source>
        <dbReference type="Proteomes" id="UP001154078"/>
    </source>
</evidence>
<reference evidence="7" key="1">
    <citation type="submission" date="2021-12" db="EMBL/GenBank/DDBJ databases">
        <authorList>
            <person name="King R."/>
        </authorList>
    </citation>
    <scope>NUCLEOTIDE SEQUENCE</scope>
</reference>
<name>A0A9P0FG70_BRAAE</name>
<feature type="transmembrane region" description="Helical" evidence="5">
    <location>
        <begin position="40"/>
        <end position="57"/>
    </location>
</feature>
<evidence type="ECO:0000256" key="3">
    <source>
        <dbReference type="ARBA" id="ARBA00022989"/>
    </source>
</evidence>
<gene>
    <name evidence="7" type="ORF">MELIAE_LOCUS6441</name>
</gene>
<evidence type="ECO:0000313" key="7">
    <source>
        <dbReference type="EMBL" id="CAH0555000.1"/>
    </source>
</evidence>
<evidence type="ECO:0000259" key="6">
    <source>
        <dbReference type="Pfam" id="PF07782"/>
    </source>
</evidence>
<evidence type="ECO:0000256" key="4">
    <source>
        <dbReference type="ARBA" id="ARBA00023136"/>
    </source>
</evidence>
<dbReference type="InterPro" id="IPR051856">
    <property type="entry name" value="CSR-E3_Ligase_Protein"/>
</dbReference>
<dbReference type="Proteomes" id="UP001154078">
    <property type="component" value="Chromosome 4"/>
</dbReference>
<evidence type="ECO:0000256" key="2">
    <source>
        <dbReference type="ARBA" id="ARBA00022692"/>
    </source>
</evidence>
<dbReference type="PANTHER" id="PTHR21041:SF17">
    <property type="entry name" value="E3 UBIQUITIN-PROTEIN LIGASE DCST1"/>
    <property type="match status" value="1"/>
</dbReference>
<dbReference type="InterPro" id="IPR012858">
    <property type="entry name" value="DC_STAMP-like"/>
</dbReference>
<keyword evidence="2 5" id="KW-0812">Transmembrane</keyword>
<sequence>MLIDKGVDFPKKFKKFVKSCKPCYILLCTRRSEYRTWKRIAGFIYGFLLGIAFHYLILVDLDFTEDAAFFVGTFICLLLAFGCAFSAQIRCIILLTFPNFGGKVGRGVLKAIVLAVLISGPIENLTDNGKEVVRVFACTTALTFNLTKTRIKLMFKPFADAIKSMKTDVSEIKDTVRSIKDMSAPVVGEVEDEEEMKKIKEENDYLDEIMGDTKRSKIIEEKLKEAPNHTNKGEVVEAERIQTLYAKKIEMKCEDQFTRAAMKCRTVFAKGYDSCYDTVTWLAAWILCWPMKLDFICNIVESLGGAGKCDPSKYIGSGFGEGYKYLKDSRKTFSDNFKNVRLQFKVMKLPKVKELLDAKEAAKAVLHDVILKKEIIMGILVVMKRLLAFLFLRVLLNCQKYHDKYLRDIEYDNQYISKYFRKIDYRRRIQEKHTLLPLKKIERIKLVDPWARRPLKNEKEEIIRSTITLLIEMITATTFVLLDRLFYEALDLVRRHAKIDYVQTGKHDLKLEIKGR</sequence>
<dbReference type="GO" id="GO:0016020">
    <property type="term" value="C:membrane"/>
    <property type="evidence" value="ECO:0007669"/>
    <property type="project" value="UniProtKB-SubCell"/>
</dbReference>
<accession>A0A9P0FG70</accession>
<keyword evidence="4 5" id="KW-0472">Membrane</keyword>
<organism evidence="7 8">
    <name type="scientific">Brassicogethes aeneus</name>
    <name type="common">Rape pollen beetle</name>
    <name type="synonym">Meligethes aeneus</name>
    <dbReference type="NCBI Taxonomy" id="1431903"/>
    <lineage>
        <taxon>Eukaryota</taxon>
        <taxon>Metazoa</taxon>
        <taxon>Ecdysozoa</taxon>
        <taxon>Arthropoda</taxon>
        <taxon>Hexapoda</taxon>
        <taxon>Insecta</taxon>
        <taxon>Pterygota</taxon>
        <taxon>Neoptera</taxon>
        <taxon>Endopterygota</taxon>
        <taxon>Coleoptera</taxon>
        <taxon>Polyphaga</taxon>
        <taxon>Cucujiformia</taxon>
        <taxon>Nitidulidae</taxon>
        <taxon>Meligethinae</taxon>
        <taxon>Brassicogethes</taxon>
    </lineage>
</organism>
<keyword evidence="3 5" id="KW-1133">Transmembrane helix</keyword>
<feature type="transmembrane region" description="Helical" evidence="5">
    <location>
        <begin position="375"/>
        <end position="396"/>
    </location>
</feature>
<proteinExistence type="predicted"/>
<evidence type="ECO:0000256" key="1">
    <source>
        <dbReference type="ARBA" id="ARBA00004141"/>
    </source>
</evidence>
<comment type="subcellular location">
    <subcellularLocation>
        <location evidence="1">Membrane</location>
        <topology evidence="1">Multi-pass membrane protein</topology>
    </subcellularLocation>
</comment>
<dbReference type="OrthoDB" id="5985669at2759"/>
<dbReference type="PANTHER" id="PTHR21041">
    <property type="entry name" value="DENDRITIC CELL-SPECIFIC TRANSMEMBRANE PROTEIN"/>
    <property type="match status" value="1"/>
</dbReference>